<dbReference type="FunFam" id="3.10.50.40:FF:000001">
    <property type="entry name" value="Trigger factor"/>
    <property type="match status" value="1"/>
</dbReference>
<dbReference type="PROSITE" id="PS50059">
    <property type="entry name" value="FKBP_PPIASE"/>
    <property type="match status" value="1"/>
</dbReference>
<evidence type="ECO:0000256" key="7">
    <source>
        <dbReference type="ARBA" id="ARBA00023186"/>
    </source>
</evidence>
<dbReference type="InterPro" id="IPR005215">
    <property type="entry name" value="Trig_fac"/>
</dbReference>
<keyword evidence="18" id="KW-1185">Reference proteome</keyword>
<dbReference type="InterPro" id="IPR027304">
    <property type="entry name" value="Trigger_fact/SurA_dom_sf"/>
</dbReference>
<evidence type="ECO:0000256" key="13">
    <source>
        <dbReference type="PROSITE-ProRule" id="PRU00277"/>
    </source>
</evidence>
<dbReference type="SUPFAM" id="SSF102735">
    <property type="entry name" value="Trigger factor ribosome-binding domain"/>
    <property type="match status" value="1"/>
</dbReference>
<dbReference type="GO" id="GO:0003755">
    <property type="term" value="F:peptidyl-prolyl cis-trans isomerase activity"/>
    <property type="evidence" value="ECO:0007669"/>
    <property type="project" value="UniProtKB-UniRule"/>
</dbReference>
<dbReference type="NCBIfam" id="TIGR00115">
    <property type="entry name" value="tig"/>
    <property type="match status" value="1"/>
</dbReference>
<evidence type="ECO:0000256" key="12">
    <source>
        <dbReference type="HAMAP-Rule" id="MF_00303"/>
    </source>
</evidence>
<sequence>MKVSKERIEENKVVLNIEVSEEKVASSLDKAYKKVVKDVNIPGFRKGKVPKSILIKKYGEEVLHKDALDVLIPEAYYEAVQETGIEPISQPDITDVFIESGSPATFTAEVEVKPEVKLGEYTDLDIEKEELEISNEDIEKELEHKRGHHAQLVAVDREEVEEGDYTIIDFEGFVDGEPFDGGAGEDYNLEIGSGQFIPGFEEQLVGVKVGEEVEVNVTFPEEYHADNLAGQDAIFKVTVKEIKAKELPELDDEFAKDLEFESLDDLKADIKEKIAAREEERINREYENKLVDAIAENAEVNVPETMVENEIDNMLQGFRMQISQQGFDFDQYLEMTGMNEEDIRADYKDSAANRAKANLVLEAIAEEEGIEVSDEDIDEKLEEIAERQGQDKAQLKAFLQMQGQLSSLKNSLEMEKTIDFLVENN</sequence>
<keyword evidence="8 12" id="KW-0413">Isomerase</keyword>
<evidence type="ECO:0000256" key="6">
    <source>
        <dbReference type="ARBA" id="ARBA00023110"/>
    </source>
</evidence>
<accession>A0A4R8GV45</accession>
<evidence type="ECO:0000256" key="8">
    <source>
        <dbReference type="ARBA" id="ARBA00023235"/>
    </source>
</evidence>
<dbReference type="InterPro" id="IPR001179">
    <property type="entry name" value="PPIase_FKBP_dom"/>
</dbReference>
<evidence type="ECO:0000256" key="2">
    <source>
        <dbReference type="ARBA" id="ARBA00005464"/>
    </source>
</evidence>
<keyword evidence="5 12" id="KW-0132">Cell division</keyword>
<dbReference type="InterPro" id="IPR008880">
    <property type="entry name" value="Trigger_fac_C"/>
</dbReference>
<comment type="catalytic activity">
    <reaction evidence="1 12 13">
        <text>[protein]-peptidylproline (omega=180) = [protein]-peptidylproline (omega=0)</text>
        <dbReference type="Rhea" id="RHEA:16237"/>
        <dbReference type="Rhea" id="RHEA-COMP:10747"/>
        <dbReference type="Rhea" id="RHEA-COMP:10748"/>
        <dbReference type="ChEBI" id="CHEBI:83833"/>
        <dbReference type="ChEBI" id="CHEBI:83834"/>
        <dbReference type="EC" id="5.2.1.8"/>
    </reaction>
</comment>
<keyword evidence="9 12" id="KW-0131">Cell cycle</keyword>
<proteinExistence type="inferred from homology"/>
<evidence type="ECO:0000259" key="16">
    <source>
        <dbReference type="PROSITE" id="PS50059"/>
    </source>
</evidence>
<dbReference type="GO" id="GO:0051083">
    <property type="term" value="P:'de novo' cotranslational protein folding"/>
    <property type="evidence" value="ECO:0007669"/>
    <property type="project" value="TreeGrafter"/>
</dbReference>
<dbReference type="RefSeq" id="WP_134117959.1">
    <property type="nucleotide sequence ID" value="NZ_SOEG01000026.1"/>
</dbReference>
<dbReference type="InterPro" id="IPR036611">
    <property type="entry name" value="Trigger_fac_ribosome-bd_sf"/>
</dbReference>
<dbReference type="HAMAP" id="MF_00303">
    <property type="entry name" value="Trigger_factor_Tig"/>
    <property type="match status" value="1"/>
</dbReference>
<evidence type="ECO:0000256" key="10">
    <source>
        <dbReference type="ARBA" id="ARBA00024849"/>
    </source>
</evidence>
<dbReference type="InterPro" id="IPR046357">
    <property type="entry name" value="PPIase_dom_sf"/>
</dbReference>
<protein>
    <recommendedName>
        <fullName evidence="4 12">Trigger factor</fullName>
        <shortName evidence="12">TF</shortName>
        <ecNumber evidence="3 12">5.2.1.8</ecNumber>
    </recommendedName>
    <alternativeName>
        <fullName evidence="11 12">PPIase</fullName>
    </alternativeName>
</protein>
<keyword evidence="6 12" id="KW-0697">Rotamase</keyword>
<dbReference type="InterPro" id="IPR037041">
    <property type="entry name" value="Trigger_fac_C_sf"/>
</dbReference>
<keyword evidence="15" id="KW-0175">Coiled coil</keyword>
<dbReference type="PANTHER" id="PTHR30560:SF3">
    <property type="entry name" value="TRIGGER FACTOR-LIKE PROTEIN TIG, CHLOROPLASTIC"/>
    <property type="match status" value="1"/>
</dbReference>
<evidence type="ECO:0000313" key="17">
    <source>
        <dbReference type="EMBL" id="TDX48811.1"/>
    </source>
</evidence>
<evidence type="ECO:0000256" key="3">
    <source>
        <dbReference type="ARBA" id="ARBA00013194"/>
    </source>
</evidence>
<dbReference type="GO" id="GO:0043335">
    <property type="term" value="P:protein unfolding"/>
    <property type="evidence" value="ECO:0007669"/>
    <property type="project" value="TreeGrafter"/>
</dbReference>
<dbReference type="SUPFAM" id="SSF109998">
    <property type="entry name" value="Triger factor/SurA peptide-binding domain-like"/>
    <property type="match status" value="1"/>
</dbReference>
<evidence type="ECO:0000256" key="14">
    <source>
        <dbReference type="RuleBase" id="RU003914"/>
    </source>
</evidence>
<dbReference type="GO" id="GO:0051301">
    <property type="term" value="P:cell division"/>
    <property type="evidence" value="ECO:0007669"/>
    <property type="project" value="UniProtKB-KW"/>
</dbReference>
<keyword evidence="7 12" id="KW-0143">Chaperone</keyword>
<dbReference type="AlphaFoldDB" id="A0A4R8GV45"/>
<reference evidence="17 18" key="1">
    <citation type="submission" date="2019-03" db="EMBL/GenBank/DDBJ databases">
        <title>Subsurface microbial communities from deep shales in Ohio and West Virginia, USA.</title>
        <authorList>
            <person name="Wrighton K."/>
        </authorList>
    </citation>
    <scope>NUCLEOTIDE SEQUENCE [LARGE SCALE GENOMIC DNA]</scope>
    <source>
        <strain evidence="17 18">MSL 6dP</strain>
    </source>
</reference>
<comment type="similarity">
    <text evidence="2 12 14">Belongs to the FKBP-type PPIase family. Tig subfamily.</text>
</comment>
<organism evidence="17 18">
    <name type="scientific">Orenia marismortui</name>
    <dbReference type="NCBI Taxonomy" id="46469"/>
    <lineage>
        <taxon>Bacteria</taxon>
        <taxon>Bacillati</taxon>
        <taxon>Bacillota</taxon>
        <taxon>Clostridia</taxon>
        <taxon>Halanaerobiales</taxon>
        <taxon>Halobacteroidaceae</taxon>
        <taxon>Orenia</taxon>
    </lineage>
</organism>
<dbReference type="EC" id="5.2.1.8" evidence="3 12"/>
<evidence type="ECO:0000256" key="4">
    <source>
        <dbReference type="ARBA" id="ARBA00016902"/>
    </source>
</evidence>
<feature type="coiled-coil region" evidence="15">
    <location>
        <begin position="121"/>
        <end position="148"/>
    </location>
</feature>
<dbReference type="Pfam" id="PF05697">
    <property type="entry name" value="Trigger_N"/>
    <property type="match status" value="1"/>
</dbReference>
<evidence type="ECO:0000256" key="5">
    <source>
        <dbReference type="ARBA" id="ARBA00022618"/>
    </source>
</evidence>
<evidence type="ECO:0000256" key="9">
    <source>
        <dbReference type="ARBA" id="ARBA00023306"/>
    </source>
</evidence>
<name>A0A4R8GV45_9FIRM</name>
<dbReference type="GO" id="GO:0015031">
    <property type="term" value="P:protein transport"/>
    <property type="evidence" value="ECO:0007669"/>
    <property type="project" value="UniProtKB-UniRule"/>
</dbReference>
<comment type="caution">
    <text evidence="17">The sequence shown here is derived from an EMBL/GenBank/DDBJ whole genome shotgun (WGS) entry which is preliminary data.</text>
</comment>
<keyword evidence="12" id="KW-0963">Cytoplasm</keyword>
<comment type="subcellular location">
    <subcellularLocation>
        <location evidence="12">Cytoplasm</location>
    </subcellularLocation>
    <text evidence="12">About half TF is bound to the ribosome near the polypeptide exit tunnel while the other half is free in the cytoplasm.</text>
</comment>
<dbReference type="InterPro" id="IPR008881">
    <property type="entry name" value="Trigger_fac_ribosome-bd_bac"/>
</dbReference>
<dbReference type="Pfam" id="PF05698">
    <property type="entry name" value="Trigger_C"/>
    <property type="match status" value="1"/>
</dbReference>
<dbReference type="Gene3D" id="3.10.50.40">
    <property type="match status" value="1"/>
</dbReference>
<comment type="function">
    <text evidence="10 12">Involved in protein export. Acts as a chaperone by maintaining the newly synthesized protein in an open conformation. Functions as a peptidyl-prolyl cis-trans isomerase.</text>
</comment>
<dbReference type="EMBL" id="SOEG01000026">
    <property type="protein sequence ID" value="TDX48811.1"/>
    <property type="molecule type" value="Genomic_DNA"/>
</dbReference>
<evidence type="ECO:0000256" key="1">
    <source>
        <dbReference type="ARBA" id="ARBA00000971"/>
    </source>
</evidence>
<comment type="domain">
    <text evidence="12">Consists of 3 domains; the N-terminus binds the ribosome, the middle domain has PPIase activity, while the C-terminus has intrinsic chaperone activity on its own.</text>
</comment>
<feature type="coiled-coil region" evidence="15">
    <location>
        <begin position="263"/>
        <end position="296"/>
    </location>
</feature>
<dbReference type="Gene3D" id="1.10.3120.10">
    <property type="entry name" value="Trigger factor, C-terminal domain"/>
    <property type="match status" value="1"/>
</dbReference>
<dbReference type="STRING" id="926561.GCA_000379025_00671"/>
<dbReference type="Proteomes" id="UP000295832">
    <property type="component" value="Unassembled WGS sequence"/>
</dbReference>
<dbReference type="SUPFAM" id="SSF54534">
    <property type="entry name" value="FKBP-like"/>
    <property type="match status" value="1"/>
</dbReference>
<dbReference type="GO" id="GO:0044183">
    <property type="term" value="F:protein folding chaperone"/>
    <property type="evidence" value="ECO:0007669"/>
    <property type="project" value="TreeGrafter"/>
</dbReference>
<dbReference type="Pfam" id="PF00254">
    <property type="entry name" value="FKBP_C"/>
    <property type="match status" value="1"/>
</dbReference>
<dbReference type="PIRSF" id="PIRSF003095">
    <property type="entry name" value="Trigger_factor"/>
    <property type="match status" value="1"/>
</dbReference>
<evidence type="ECO:0000256" key="15">
    <source>
        <dbReference type="SAM" id="Coils"/>
    </source>
</evidence>
<dbReference type="GO" id="GO:0005737">
    <property type="term" value="C:cytoplasm"/>
    <property type="evidence" value="ECO:0007669"/>
    <property type="project" value="UniProtKB-SubCell"/>
</dbReference>
<dbReference type="Gene3D" id="3.30.70.1050">
    <property type="entry name" value="Trigger factor ribosome-binding domain"/>
    <property type="match status" value="1"/>
</dbReference>
<gene>
    <name evidence="12" type="primary">tig</name>
    <name evidence="17" type="ORF">C7959_12633</name>
</gene>
<dbReference type="GO" id="GO:0043022">
    <property type="term" value="F:ribosome binding"/>
    <property type="evidence" value="ECO:0007669"/>
    <property type="project" value="TreeGrafter"/>
</dbReference>
<evidence type="ECO:0000313" key="18">
    <source>
        <dbReference type="Proteomes" id="UP000295832"/>
    </source>
</evidence>
<evidence type="ECO:0000256" key="11">
    <source>
        <dbReference type="ARBA" id="ARBA00029986"/>
    </source>
</evidence>
<feature type="domain" description="PPIase FKBP-type" evidence="16">
    <location>
        <begin position="163"/>
        <end position="245"/>
    </location>
</feature>
<dbReference type="PANTHER" id="PTHR30560">
    <property type="entry name" value="TRIGGER FACTOR CHAPERONE AND PEPTIDYL-PROLYL CIS/TRANS ISOMERASE"/>
    <property type="match status" value="1"/>
</dbReference>